<evidence type="ECO:0000256" key="7">
    <source>
        <dbReference type="ARBA" id="ARBA00023125"/>
    </source>
</evidence>
<evidence type="ECO:0000259" key="14">
    <source>
        <dbReference type="PROSITE" id="PS51843"/>
    </source>
</evidence>
<keyword evidence="4 11" id="KW-0863">Zinc-finger</keyword>
<dbReference type="InterPro" id="IPR013088">
    <property type="entry name" value="Znf_NHR/GATA"/>
</dbReference>
<evidence type="ECO:0000256" key="3">
    <source>
        <dbReference type="ARBA" id="ARBA00022723"/>
    </source>
</evidence>
<evidence type="ECO:0000256" key="1">
    <source>
        <dbReference type="ARBA" id="ARBA00004123"/>
    </source>
</evidence>
<dbReference type="PRINTS" id="PR00398">
    <property type="entry name" value="STRDHORMONER"/>
</dbReference>
<proteinExistence type="inferred from homology"/>
<dbReference type="WBParaSite" id="PSAMB.scaffold364size54463.g5013.t1">
    <property type="protein sequence ID" value="PSAMB.scaffold364size54463.g5013.t1"/>
    <property type="gene ID" value="PSAMB.scaffold364size54463.g5013"/>
</dbReference>
<dbReference type="GO" id="GO:0000978">
    <property type="term" value="F:RNA polymerase II cis-regulatory region sequence-specific DNA binding"/>
    <property type="evidence" value="ECO:0007669"/>
    <property type="project" value="InterPro"/>
</dbReference>
<dbReference type="GO" id="GO:0008270">
    <property type="term" value="F:zinc ion binding"/>
    <property type="evidence" value="ECO:0007669"/>
    <property type="project" value="UniProtKB-KW"/>
</dbReference>
<dbReference type="SUPFAM" id="SSF48508">
    <property type="entry name" value="Nuclear receptor ligand-binding domain"/>
    <property type="match status" value="1"/>
</dbReference>
<dbReference type="Gene3D" id="3.30.50.10">
    <property type="entry name" value="Erythroid Transcription Factor GATA-1, subunit A"/>
    <property type="match status" value="1"/>
</dbReference>
<keyword evidence="3 11" id="KW-0479">Metal-binding</keyword>
<keyword evidence="7 11" id="KW-0238">DNA-binding</keyword>
<dbReference type="AlphaFoldDB" id="A0A914WE11"/>
<dbReference type="InterPro" id="IPR050274">
    <property type="entry name" value="Nuclear_hormone_rcpt_NR2"/>
</dbReference>
<dbReference type="PANTHER" id="PTHR24083">
    <property type="entry name" value="NUCLEAR HORMONE RECEPTOR"/>
    <property type="match status" value="1"/>
</dbReference>
<evidence type="ECO:0000256" key="2">
    <source>
        <dbReference type="ARBA" id="ARBA00005993"/>
    </source>
</evidence>
<sequence>MDSELAVKVDDDSTCSMVEEQKCLVCAAPSNGHHFGVLSCAACNAFFRRSVAEKRKYACRKSGNCAVDQEIRCICRACRFQKCIAVGMNQTAVQPHRDVIGQKRKRSRAHSSPEHQFSNAKNEAKRAPSPTLNPPQPQASHKYDKSKNMIECLVENYRKLNERRRLFFGPGTIRDILGGKEMPLKPARVGQSERSLRTEVGLAIELFNTIHPFPKLLLDDKVRLFKHTSMTYAVLEKNFLSARGGGVQSNRMIFSNFTYVDLDNYEEYYRSEGANIGMDPETAKKLFLPTVKQAFNEIASPIYHCGLTEAEFIILAIIFLFDRDVDGLTEGTKRAVKDARDKAFFELFAYYEAHGITDGAERFGNALLLIPAIRNIAEQSAENFHIIRFFNVVPYDHLLDELLLNS</sequence>
<evidence type="ECO:0000256" key="10">
    <source>
        <dbReference type="ARBA" id="ARBA00023242"/>
    </source>
</evidence>
<keyword evidence="5 11" id="KW-0862">Zinc</keyword>
<feature type="domain" description="Nuclear receptor" evidence="13">
    <location>
        <begin position="20"/>
        <end position="95"/>
    </location>
</feature>
<feature type="domain" description="NR LBD" evidence="14">
    <location>
        <begin position="145"/>
        <end position="406"/>
    </location>
</feature>
<evidence type="ECO:0000313" key="16">
    <source>
        <dbReference type="WBParaSite" id="PSAMB.scaffold364size54463.g5013.t1"/>
    </source>
</evidence>
<evidence type="ECO:0000256" key="4">
    <source>
        <dbReference type="ARBA" id="ARBA00022771"/>
    </source>
</evidence>
<protein>
    <submittedName>
        <fullName evidence="16">Uncharacterized protein</fullName>
    </submittedName>
</protein>
<dbReference type="Gene3D" id="1.10.565.10">
    <property type="entry name" value="Retinoid X Receptor"/>
    <property type="match status" value="1"/>
</dbReference>
<dbReference type="InterPro" id="IPR049636">
    <property type="entry name" value="HNF4-like_DBD"/>
</dbReference>
<evidence type="ECO:0000256" key="8">
    <source>
        <dbReference type="ARBA" id="ARBA00023163"/>
    </source>
</evidence>
<keyword evidence="10 11" id="KW-0539">Nucleus</keyword>
<keyword evidence="15" id="KW-1185">Reference proteome</keyword>
<evidence type="ECO:0000256" key="9">
    <source>
        <dbReference type="ARBA" id="ARBA00023170"/>
    </source>
</evidence>
<keyword evidence="8 11" id="KW-0804">Transcription</keyword>
<dbReference type="PROSITE" id="PS00031">
    <property type="entry name" value="NUCLEAR_REC_DBD_1"/>
    <property type="match status" value="1"/>
</dbReference>
<dbReference type="InterPro" id="IPR000536">
    <property type="entry name" value="Nucl_hrmn_rcpt_lig-bd"/>
</dbReference>
<evidence type="ECO:0000313" key="15">
    <source>
        <dbReference type="Proteomes" id="UP000887566"/>
    </source>
</evidence>
<comment type="subcellular location">
    <subcellularLocation>
        <location evidence="1 11">Nucleus</location>
    </subcellularLocation>
</comment>
<accession>A0A914WE11</accession>
<feature type="region of interest" description="Disordered" evidence="12">
    <location>
        <begin position="96"/>
        <end position="144"/>
    </location>
</feature>
<keyword evidence="9 11" id="KW-0675">Receptor</keyword>
<reference evidence="16" key="1">
    <citation type="submission" date="2022-11" db="UniProtKB">
        <authorList>
            <consortium name="WormBaseParasite"/>
        </authorList>
    </citation>
    <scope>IDENTIFICATION</scope>
</reference>
<dbReference type="InterPro" id="IPR035500">
    <property type="entry name" value="NHR-like_dom_sf"/>
</dbReference>
<dbReference type="SMART" id="SM00399">
    <property type="entry name" value="ZnF_C4"/>
    <property type="match status" value="1"/>
</dbReference>
<organism evidence="15 16">
    <name type="scientific">Plectus sambesii</name>
    <dbReference type="NCBI Taxonomy" id="2011161"/>
    <lineage>
        <taxon>Eukaryota</taxon>
        <taxon>Metazoa</taxon>
        <taxon>Ecdysozoa</taxon>
        <taxon>Nematoda</taxon>
        <taxon>Chromadorea</taxon>
        <taxon>Plectida</taxon>
        <taxon>Plectina</taxon>
        <taxon>Plectoidea</taxon>
        <taxon>Plectidae</taxon>
        <taxon>Plectus</taxon>
    </lineage>
</organism>
<dbReference type="SUPFAM" id="SSF57716">
    <property type="entry name" value="Glucocorticoid receptor-like (DNA-binding domain)"/>
    <property type="match status" value="1"/>
</dbReference>
<dbReference type="Pfam" id="PF00104">
    <property type="entry name" value="Hormone_recep"/>
    <property type="match status" value="1"/>
</dbReference>
<evidence type="ECO:0000256" key="5">
    <source>
        <dbReference type="ARBA" id="ARBA00022833"/>
    </source>
</evidence>
<dbReference type="GO" id="GO:0003700">
    <property type="term" value="F:DNA-binding transcription factor activity"/>
    <property type="evidence" value="ECO:0007669"/>
    <property type="project" value="InterPro"/>
</dbReference>
<dbReference type="Proteomes" id="UP000887566">
    <property type="component" value="Unplaced"/>
</dbReference>
<evidence type="ECO:0000256" key="6">
    <source>
        <dbReference type="ARBA" id="ARBA00023015"/>
    </source>
</evidence>
<evidence type="ECO:0000259" key="13">
    <source>
        <dbReference type="PROSITE" id="PS51030"/>
    </source>
</evidence>
<dbReference type="Pfam" id="PF00105">
    <property type="entry name" value="zf-C4"/>
    <property type="match status" value="1"/>
</dbReference>
<keyword evidence="6 11" id="KW-0805">Transcription regulation</keyword>
<dbReference type="PRINTS" id="PR00047">
    <property type="entry name" value="STROIDFINGER"/>
</dbReference>
<name>A0A914WE11_9BILA</name>
<dbReference type="SMART" id="SM00430">
    <property type="entry name" value="HOLI"/>
    <property type="match status" value="1"/>
</dbReference>
<dbReference type="InterPro" id="IPR001628">
    <property type="entry name" value="Znf_hrmn_rcpt"/>
</dbReference>
<evidence type="ECO:0000256" key="12">
    <source>
        <dbReference type="SAM" id="MobiDB-lite"/>
    </source>
</evidence>
<dbReference type="InterPro" id="IPR001723">
    <property type="entry name" value="Nuclear_hrmn_rcpt"/>
</dbReference>
<evidence type="ECO:0000256" key="11">
    <source>
        <dbReference type="RuleBase" id="RU004334"/>
    </source>
</evidence>
<dbReference type="GO" id="GO:0005634">
    <property type="term" value="C:nucleus"/>
    <property type="evidence" value="ECO:0007669"/>
    <property type="project" value="UniProtKB-SubCell"/>
</dbReference>
<dbReference type="CDD" id="cd06960">
    <property type="entry name" value="NR_DBD_HNF4A"/>
    <property type="match status" value="1"/>
</dbReference>
<dbReference type="PROSITE" id="PS51843">
    <property type="entry name" value="NR_LBD"/>
    <property type="match status" value="1"/>
</dbReference>
<dbReference type="PROSITE" id="PS51030">
    <property type="entry name" value="NUCLEAR_REC_DBD_2"/>
    <property type="match status" value="1"/>
</dbReference>
<comment type="similarity">
    <text evidence="2 11">Belongs to the nuclear hormone receptor family.</text>
</comment>
<dbReference type="FunFam" id="3.30.50.10:FF:000030">
    <property type="entry name" value="Nuclear Hormone Receptor family"/>
    <property type="match status" value="1"/>
</dbReference>